<dbReference type="Proteomes" id="UP001239085">
    <property type="component" value="Unassembled WGS sequence"/>
</dbReference>
<reference evidence="1 2" key="1">
    <citation type="submission" date="2023-07" db="EMBL/GenBank/DDBJ databases">
        <title>Comparative genomics of wheat-associated soil bacteria to identify genetic determinants of phenazine resistance.</title>
        <authorList>
            <person name="Mouncey N."/>
        </authorList>
    </citation>
    <scope>NUCLEOTIDE SEQUENCE [LARGE SCALE GENOMIC DNA]</scope>
    <source>
        <strain evidence="1 2">W2I7</strain>
    </source>
</reference>
<organism evidence="1 2">
    <name type="scientific">Microbacterium murale</name>
    <dbReference type="NCBI Taxonomy" id="1081040"/>
    <lineage>
        <taxon>Bacteria</taxon>
        <taxon>Bacillati</taxon>
        <taxon>Actinomycetota</taxon>
        <taxon>Actinomycetes</taxon>
        <taxon>Micrococcales</taxon>
        <taxon>Microbacteriaceae</taxon>
        <taxon>Microbacterium</taxon>
    </lineage>
</organism>
<dbReference type="EMBL" id="JAUSXK010000001">
    <property type="protein sequence ID" value="MDQ0644074.1"/>
    <property type="molecule type" value="Genomic_DNA"/>
</dbReference>
<proteinExistence type="predicted"/>
<sequence length="310" mass="33002">MTGEIEIPASLDEARAVLTDRPVGVVPFQIRAQLLAVQGVEQAVDAAVPVVEDYYVGAILDLPNADVPVTTTMLEEWRVTMDDVVRAGAAARAQAESPIEQFGAALVIRSVAFAAAALRDPAAVSALRPDAVPVIVIPDVGHTLVGFADDHASLASVAAAADRVLANTDRSVSITPLVRGASGWERFEWPESVAAEVGRMGRRWDQVQYSAARDVLNRTYAAAGVDVFVATLELAQQGDDGPFTTYATVTKDVHTVIPRADFIVLNGGDGRMQRVPFERLLELPGVLTPSAGTVPDHFEVSRFPEELLAG</sequence>
<dbReference type="RefSeq" id="WP_307361408.1">
    <property type="nucleotide sequence ID" value="NZ_JAUSXK010000001.1"/>
</dbReference>
<gene>
    <name evidence="1" type="ORF">QFZ46_002234</name>
</gene>
<evidence type="ECO:0000313" key="2">
    <source>
        <dbReference type="Proteomes" id="UP001239085"/>
    </source>
</evidence>
<keyword evidence="2" id="KW-1185">Reference proteome</keyword>
<evidence type="ECO:0000313" key="1">
    <source>
        <dbReference type="EMBL" id="MDQ0644074.1"/>
    </source>
</evidence>
<protein>
    <submittedName>
        <fullName evidence="1">Uncharacterized protein</fullName>
    </submittedName>
</protein>
<name>A0ABU0P9Q6_9MICO</name>
<comment type="caution">
    <text evidence="1">The sequence shown here is derived from an EMBL/GenBank/DDBJ whole genome shotgun (WGS) entry which is preliminary data.</text>
</comment>
<accession>A0ABU0P9Q6</accession>